<name>A0ABN3T7S0_9ACTN</name>
<protein>
    <submittedName>
        <fullName evidence="2">Uncharacterized protein</fullName>
    </submittedName>
</protein>
<reference evidence="2 3" key="1">
    <citation type="journal article" date="2019" name="Int. J. Syst. Evol. Microbiol.">
        <title>The Global Catalogue of Microorganisms (GCM) 10K type strain sequencing project: providing services to taxonomists for standard genome sequencing and annotation.</title>
        <authorList>
            <consortium name="The Broad Institute Genomics Platform"/>
            <consortium name="The Broad Institute Genome Sequencing Center for Infectious Disease"/>
            <person name="Wu L."/>
            <person name="Ma J."/>
        </authorList>
    </citation>
    <scope>NUCLEOTIDE SEQUENCE [LARGE SCALE GENOMIC DNA]</scope>
    <source>
        <strain evidence="2 3">JCM 6835</strain>
    </source>
</reference>
<comment type="caution">
    <text evidence="2">The sequence shown here is derived from an EMBL/GenBank/DDBJ whole genome shotgun (WGS) entry which is preliminary data.</text>
</comment>
<proteinExistence type="predicted"/>
<sequence>MVIHPEYAKYAEVASLVGVPAELFVWDPEALEGLARTINTYLHDANPGMQEAESAAGQYTAATSGGEGDAFDQHWQAIAAGGDSGDLSTTAGWTAGLLSLGAIAIKIAQTSVVTQLAWCAPQLAASVAAGPAGALNAARAIATARATIGAIVRKLTDRLERLIAPKLRQAGELFRRLGRQFDPRAALNGGHRLVPADGPIHLPGRQMNMGDKNKGSSNDGAKQEEETFSWLPRRNSDEVDHKPGRTGDTCNYCGGTGNDPFKDSRTCPSCVGTGRNP</sequence>
<evidence type="ECO:0000256" key="1">
    <source>
        <dbReference type="SAM" id="MobiDB-lite"/>
    </source>
</evidence>
<gene>
    <name evidence="2" type="ORF">GCM10010412_088770</name>
</gene>
<dbReference type="EMBL" id="BAAATE010000041">
    <property type="protein sequence ID" value="GAA2695697.1"/>
    <property type="molecule type" value="Genomic_DNA"/>
</dbReference>
<organism evidence="2 3">
    <name type="scientific">Nonomuraea recticatena</name>
    <dbReference type="NCBI Taxonomy" id="46178"/>
    <lineage>
        <taxon>Bacteria</taxon>
        <taxon>Bacillati</taxon>
        <taxon>Actinomycetota</taxon>
        <taxon>Actinomycetes</taxon>
        <taxon>Streptosporangiales</taxon>
        <taxon>Streptosporangiaceae</taxon>
        <taxon>Nonomuraea</taxon>
    </lineage>
</organism>
<evidence type="ECO:0000313" key="3">
    <source>
        <dbReference type="Proteomes" id="UP001501666"/>
    </source>
</evidence>
<feature type="compositionally biased region" description="Basic and acidic residues" evidence="1">
    <location>
        <begin position="234"/>
        <end position="245"/>
    </location>
</feature>
<accession>A0ABN3T7S0</accession>
<keyword evidence="3" id="KW-1185">Reference proteome</keyword>
<dbReference type="Proteomes" id="UP001501666">
    <property type="component" value="Unassembled WGS sequence"/>
</dbReference>
<evidence type="ECO:0000313" key="2">
    <source>
        <dbReference type="EMBL" id="GAA2695697.1"/>
    </source>
</evidence>
<feature type="region of interest" description="Disordered" evidence="1">
    <location>
        <begin position="200"/>
        <end position="277"/>
    </location>
</feature>